<dbReference type="STRING" id="4155.A0A022PX53"/>
<dbReference type="AlphaFoldDB" id="A0A022PX53"/>
<evidence type="ECO:0000313" key="9">
    <source>
        <dbReference type="Proteomes" id="UP000030748"/>
    </source>
</evidence>
<gene>
    <name evidence="8" type="ORF">MIMGU_mgv1a007074mg</name>
</gene>
<dbReference type="GO" id="GO:0016423">
    <property type="term" value="F:tRNA (guanine) methyltransferase activity"/>
    <property type="evidence" value="ECO:0007669"/>
    <property type="project" value="InterPro"/>
</dbReference>
<dbReference type="KEGG" id="egt:105977550"/>
<dbReference type="InterPro" id="IPR029063">
    <property type="entry name" value="SAM-dependent_MTases_sf"/>
</dbReference>
<evidence type="ECO:0000256" key="7">
    <source>
        <dbReference type="PROSITE-ProRule" id="PRU00958"/>
    </source>
</evidence>
<evidence type="ECO:0000256" key="3">
    <source>
        <dbReference type="ARBA" id="ARBA00022679"/>
    </source>
</evidence>
<dbReference type="InterPro" id="IPR042296">
    <property type="entry name" value="tRNA_met_Trm1_C"/>
</dbReference>
<dbReference type="InterPro" id="IPR002905">
    <property type="entry name" value="Trm1"/>
</dbReference>
<keyword evidence="3 7" id="KW-0808">Transferase</keyword>
<keyword evidence="2 7" id="KW-0489">Methyltransferase</keyword>
<dbReference type="OMA" id="VFYNPVM"/>
<keyword evidence="9" id="KW-1185">Reference proteome</keyword>
<reference evidence="8 9" key="1">
    <citation type="journal article" date="2013" name="Proc. Natl. Acad. Sci. U.S.A.">
        <title>Fine-scale variation in meiotic recombination in Mimulus inferred from population shotgun sequencing.</title>
        <authorList>
            <person name="Hellsten U."/>
            <person name="Wright K.M."/>
            <person name="Jenkins J."/>
            <person name="Shu S."/>
            <person name="Yuan Y."/>
            <person name="Wessler S.R."/>
            <person name="Schmutz J."/>
            <person name="Willis J.H."/>
            <person name="Rokhsar D.S."/>
        </authorList>
    </citation>
    <scope>NUCLEOTIDE SEQUENCE [LARGE SCALE GENOMIC DNA]</scope>
    <source>
        <strain evidence="9">cv. DUN x IM62</strain>
    </source>
</reference>
<name>A0A022PX53_ERYGU</name>
<dbReference type="Pfam" id="PF02005">
    <property type="entry name" value="TRM"/>
    <property type="match status" value="1"/>
</dbReference>
<evidence type="ECO:0000313" key="8">
    <source>
        <dbReference type="EMBL" id="EYU20099.1"/>
    </source>
</evidence>
<dbReference type="eggNOG" id="KOG1253">
    <property type="taxonomic scope" value="Eukaryota"/>
</dbReference>
<keyword evidence="1 7" id="KW-0820">tRNA-binding</keyword>
<dbReference type="GO" id="GO:0005634">
    <property type="term" value="C:nucleus"/>
    <property type="evidence" value="ECO:0000318"/>
    <property type="project" value="GO_Central"/>
</dbReference>
<dbReference type="OrthoDB" id="6349953at2759"/>
<dbReference type="Proteomes" id="UP000030748">
    <property type="component" value="Unassembled WGS sequence"/>
</dbReference>
<organism evidence="8 9">
    <name type="scientific">Erythranthe guttata</name>
    <name type="common">Yellow monkey flower</name>
    <name type="synonym">Mimulus guttatus</name>
    <dbReference type="NCBI Taxonomy" id="4155"/>
    <lineage>
        <taxon>Eukaryota</taxon>
        <taxon>Viridiplantae</taxon>
        <taxon>Streptophyta</taxon>
        <taxon>Embryophyta</taxon>
        <taxon>Tracheophyta</taxon>
        <taxon>Spermatophyta</taxon>
        <taxon>Magnoliopsida</taxon>
        <taxon>eudicotyledons</taxon>
        <taxon>Gunneridae</taxon>
        <taxon>Pentapetalae</taxon>
        <taxon>asterids</taxon>
        <taxon>lamiids</taxon>
        <taxon>Lamiales</taxon>
        <taxon>Phrymaceae</taxon>
        <taxon>Erythranthe</taxon>
    </lineage>
</organism>
<dbReference type="PROSITE" id="PS51626">
    <property type="entry name" value="SAM_MT_TRM1"/>
    <property type="match status" value="1"/>
</dbReference>
<evidence type="ECO:0000256" key="4">
    <source>
        <dbReference type="ARBA" id="ARBA00022691"/>
    </source>
</evidence>
<dbReference type="GO" id="GO:0000049">
    <property type="term" value="F:tRNA binding"/>
    <property type="evidence" value="ECO:0007669"/>
    <property type="project" value="UniProtKB-UniRule"/>
</dbReference>
<dbReference type="FunFam" id="3.30.56.70:FF:000001">
    <property type="entry name" value="tRNA (guanine(26)-N(2))-dimethyltransferase"/>
    <property type="match status" value="1"/>
</dbReference>
<dbReference type="PhylomeDB" id="A0A022PX53"/>
<dbReference type="SUPFAM" id="SSF53335">
    <property type="entry name" value="S-adenosyl-L-methionine-dependent methyltransferases"/>
    <property type="match status" value="1"/>
</dbReference>
<keyword evidence="5 7" id="KW-0819">tRNA processing</keyword>
<accession>A0A022PX53</accession>
<dbReference type="EMBL" id="KI632289">
    <property type="protein sequence ID" value="EYU20099.1"/>
    <property type="molecule type" value="Genomic_DNA"/>
</dbReference>
<proteinExistence type="inferred from homology"/>
<evidence type="ECO:0000256" key="2">
    <source>
        <dbReference type="ARBA" id="ARBA00022603"/>
    </source>
</evidence>
<evidence type="ECO:0000256" key="5">
    <source>
        <dbReference type="ARBA" id="ARBA00022694"/>
    </source>
</evidence>
<dbReference type="Gene3D" id="3.40.50.150">
    <property type="entry name" value="Vaccinia Virus protein VP39"/>
    <property type="match status" value="1"/>
</dbReference>
<protein>
    <submittedName>
        <fullName evidence="8">Uncharacterized protein</fullName>
    </submittedName>
</protein>
<keyword evidence="6 7" id="KW-0694">RNA-binding</keyword>
<dbReference type="PANTHER" id="PTHR10631">
    <property type="entry name" value="N 2 ,N 2 -DIMETHYLGUANOSINE TRNA METHYLTRANSFERASE"/>
    <property type="match status" value="1"/>
</dbReference>
<evidence type="ECO:0000256" key="1">
    <source>
        <dbReference type="ARBA" id="ARBA00022555"/>
    </source>
</evidence>
<keyword evidence="4 7" id="KW-0949">S-adenosyl-L-methionine</keyword>
<dbReference type="Gene3D" id="3.30.56.70">
    <property type="entry name" value="N2,N2-dimethylguanosine tRNA methyltransferase, C-terminal domain"/>
    <property type="match status" value="1"/>
</dbReference>
<comment type="similarity">
    <text evidence="7">Belongs to the class I-like SAM-binding methyltransferase superfamily. Trm1 family.</text>
</comment>
<dbReference type="GO" id="GO:0002940">
    <property type="term" value="P:tRNA N2-guanine methylation"/>
    <property type="evidence" value="ECO:0000318"/>
    <property type="project" value="GO_Central"/>
</dbReference>
<evidence type="ECO:0000256" key="6">
    <source>
        <dbReference type="ARBA" id="ARBA00022884"/>
    </source>
</evidence>
<sequence>MFYLPLKPTTPFTFLNSKTLTPPNCCKSQPQTERGVSFDAGDTFFRHESSTARDLAVLSAAIYKKSHNELRVLDAMCGCGIRSLRYLAESGADFVLANDANPDCGGVIAGNLERADAEKKRWVVKHLEANRLLTECYLERDFFDFIDVDSFGSESSYLRAAMSAVKLDGLLYVTSTDGYSSGGHRPQQTLAAYGAYVKHMPYSNELGLRMLIGGALREASVLGYHVVPLFSYYSYHGPVFRAMLQVRRGKFPIKRDYSFISYCIQCGNSRGFSWDELGQMRCSCNDIPGSLVVSGPLWTGPLHKASFLTEMLELAGKWGWTDDRTGKHIETLLKVMIDESDPVLPFGYIRVDEIASRAKVNSPPLISLLATLHKEGYAATRSHIALNAIKTNCPMVECVRLVKEFHSMSADEKSHGLIEA</sequence>
<dbReference type="PANTHER" id="PTHR10631:SF9">
    <property type="entry name" value="TRNA (GUANINE(26)-N(2))-DIMETHYLTRANSFERASE"/>
    <property type="match status" value="1"/>
</dbReference>